<keyword evidence="7" id="KW-1185">Reference proteome</keyword>
<dbReference type="AlphaFoldDB" id="A0AAE3KVF2"/>
<dbReference type="PANTHER" id="PTHR34142:SF1">
    <property type="entry name" value="GLYCOSIDE HYDROLASE FAMILY 5 DOMAIN-CONTAINING PROTEIN"/>
    <property type="match status" value="1"/>
</dbReference>
<gene>
    <name evidence="6" type="ORF">EGI31_24540</name>
</gene>
<evidence type="ECO:0000256" key="1">
    <source>
        <dbReference type="ARBA" id="ARBA00022801"/>
    </source>
</evidence>
<dbReference type="RefSeq" id="WP_255039823.1">
    <property type="nucleotide sequence ID" value="NZ_RJUF01000195.1"/>
</dbReference>
<dbReference type="InterPro" id="IPR017853">
    <property type="entry name" value="GH"/>
</dbReference>
<dbReference type="Proteomes" id="UP001204144">
    <property type="component" value="Unassembled WGS sequence"/>
</dbReference>
<feature type="signal peptide" evidence="4">
    <location>
        <begin position="1"/>
        <end position="21"/>
    </location>
</feature>
<dbReference type="EMBL" id="RJUF01000195">
    <property type="protein sequence ID" value="MCP9766118.1"/>
    <property type="molecule type" value="Genomic_DNA"/>
</dbReference>
<evidence type="ECO:0000259" key="5">
    <source>
        <dbReference type="Pfam" id="PF00150"/>
    </source>
</evidence>
<evidence type="ECO:0000313" key="6">
    <source>
        <dbReference type="EMBL" id="MCP9766118.1"/>
    </source>
</evidence>
<accession>A0AAE3KVF2</accession>
<dbReference type="Gene3D" id="3.20.20.80">
    <property type="entry name" value="Glycosidases"/>
    <property type="match status" value="1"/>
</dbReference>
<reference evidence="6 7" key="1">
    <citation type="submission" date="2018-11" db="EMBL/GenBank/DDBJ databases">
        <title>Novel bacteria species description.</title>
        <authorList>
            <person name="Han J.-H."/>
        </authorList>
    </citation>
    <scope>NUCLEOTIDE SEQUENCE [LARGE SCALE GENOMIC DNA]</scope>
    <source>
        <strain evidence="6 7">KCTC23259</strain>
    </source>
</reference>
<evidence type="ECO:0000256" key="2">
    <source>
        <dbReference type="ARBA" id="ARBA00023295"/>
    </source>
</evidence>
<dbReference type="Pfam" id="PF00150">
    <property type="entry name" value="Cellulase"/>
    <property type="match status" value="1"/>
</dbReference>
<keyword evidence="4" id="KW-0732">Signal</keyword>
<organism evidence="6 7">
    <name type="scientific">Lacihabitans soyangensis</name>
    <dbReference type="NCBI Taxonomy" id="869394"/>
    <lineage>
        <taxon>Bacteria</taxon>
        <taxon>Pseudomonadati</taxon>
        <taxon>Bacteroidota</taxon>
        <taxon>Cytophagia</taxon>
        <taxon>Cytophagales</taxon>
        <taxon>Leadbetterellaceae</taxon>
        <taxon>Lacihabitans</taxon>
    </lineage>
</organism>
<dbReference type="GO" id="GO:0004553">
    <property type="term" value="F:hydrolase activity, hydrolyzing O-glycosyl compounds"/>
    <property type="evidence" value="ECO:0007669"/>
    <property type="project" value="InterPro"/>
</dbReference>
<sequence>MKNIVLLIFTFLQSLSGFSQSSDLPQVSVKANEFIVNNKPFVMRGLNTSDPEKLSNQGHWDLAYFEAMKSWGANVVRFPVHPAAWRRVGKEKYLKLLDEGVLLARSQKMYVIIDWHSIGNLRTEMYQAEGYETTQKETFEFWRTMAKHFKGNNTVAFFEIFNEPTTYNGELGTCSWQDWKRLNEEIIGIIRAHGNTAIPLVAGFNWAYDLTEIASEPINAEGIGYVSHPYPQKRPKPWEEKWTKDWGFVKEKYPLILTEIGFAGAEEKGAHVPVISDESYGEAIMKYCDTKNISWVVWVFDPSWAPSLFSNWNYDLTRHGVFFKKALMERKDK</sequence>
<dbReference type="GO" id="GO:0009251">
    <property type="term" value="P:glucan catabolic process"/>
    <property type="evidence" value="ECO:0007669"/>
    <property type="project" value="TreeGrafter"/>
</dbReference>
<feature type="chain" id="PRO_5042180308" evidence="4">
    <location>
        <begin position="22"/>
        <end position="333"/>
    </location>
</feature>
<proteinExistence type="inferred from homology"/>
<dbReference type="PANTHER" id="PTHR34142">
    <property type="entry name" value="ENDO-BETA-1,4-GLUCANASE A"/>
    <property type="match status" value="1"/>
</dbReference>
<name>A0AAE3KVF2_9BACT</name>
<evidence type="ECO:0000313" key="7">
    <source>
        <dbReference type="Proteomes" id="UP001204144"/>
    </source>
</evidence>
<comment type="caution">
    <text evidence="6">The sequence shown here is derived from an EMBL/GenBank/DDBJ whole genome shotgun (WGS) entry which is preliminary data.</text>
</comment>
<keyword evidence="1 3" id="KW-0378">Hydrolase</keyword>
<comment type="similarity">
    <text evidence="3">Belongs to the glycosyl hydrolase 5 (cellulase A) family.</text>
</comment>
<feature type="domain" description="Glycoside hydrolase family 5" evidence="5">
    <location>
        <begin position="37"/>
        <end position="301"/>
    </location>
</feature>
<evidence type="ECO:0000256" key="4">
    <source>
        <dbReference type="SAM" id="SignalP"/>
    </source>
</evidence>
<protein>
    <submittedName>
        <fullName evidence="6">Glycoside hydrolase family 5 protein</fullName>
    </submittedName>
</protein>
<dbReference type="InterPro" id="IPR001547">
    <property type="entry name" value="Glyco_hydro_5"/>
</dbReference>
<keyword evidence="2 3" id="KW-0326">Glycosidase</keyword>
<dbReference type="SUPFAM" id="SSF51445">
    <property type="entry name" value="(Trans)glycosidases"/>
    <property type="match status" value="1"/>
</dbReference>
<evidence type="ECO:0000256" key="3">
    <source>
        <dbReference type="RuleBase" id="RU361153"/>
    </source>
</evidence>